<dbReference type="KEGG" id="pry:Prubr_12290"/>
<evidence type="ECO:0000256" key="1">
    <source>
        <dbReference type="SAM" id="MobiDB-lite"/>
    </source>
</evidence>
<dbReference type="EMBL" id="AP023359">
    <property type="protein sequence ID" value="BCJ64208.1"/>
    <property type="molecule type" value="Genomic_DNA"/>
</dbReference>
<gene>
    <name evidence="2" type="ORF">Prubr_12290</name>
</gene>
<proteinExistence type="predicted"/>
<dbReference type="Proteomes" id="UP000680866">
    <property type="component" value="Chromosome"/>
</dbReference>
<organism evidence="2 3">
    <name type="scientific">Polymorphospora rubra</name>
    <dbReference type="NCBI Taxonomy" id="338584"/>
    <lineage>
        <taxon>Bacteria</taxon>
        <taxon>Bacillati</taxon>
        <taxon>Actinomycetota</taxon>
        <taxon>Actinomycetes</taxon>
        <taxon>Micromonosporales</taxon>
        <taxon>Micromonosporaceae</taxon>
        <taxon>Polymorphospora</taxon>
    </lineage>
</organism>
<keyword evidence="3" id="KW-1185">Reference proteome</keyword>
<protein>
    <submittedName>
        <fullName evidence="2">Uncharacterized protein</fullName>
    </submittedName>
</protein>
<reference evidence="2" key="1">
    <citation type="submission" date="2020-08" db="EMBL/GenBank/DDBJ databases">
        <title>Whole genome shotgun sequence of Polymorphospora rubra NBRC 101157.</title>
        <authorList>
            <person name="Komaki H."/>
            <person name="Tamura T."/>
        </authorList>
    </citation>
    <scope>NUCLEOTIDE SEQUENCE</scope>
    <source>
        <strain evidence="2">NBRC 101157</strain>
    </source>
</reference>
<name>A0A810MXY0_9ACTN</name>
<evidence type="ECO:0000313" key="3">
    <source>
        <dbReference type="Proteomes" id="UP000680866"/>
    </source>
</evidence>
<feature type="region of interest" description="Disordered" evidence="1">
    <location>
        <begin position="18"/>
        <end position="62"/>
    </location>
</feature>
<sequence>MSGVAVGGCSEVAVSERSERAVGLRNGHADAERSEVAVSERSERAIKLRNGHADAERSEVAA</sequence>
<accession>A0A810MXY0</accession>
<dbReference type="AlphaFoldDB" id="A0A810MXY0"/>
<evidence type="ECO:0000313" key="2">
    <source>
        <dbReference type="EMBL" id="BCJ64208.1"/>
    </source>
</evidence>